<proteinExistence type="predicted"/>
<dbReference type="Gene3D" id="1.10.357.10">
    <property type="entry name" value="Tetracycline Repressor, domain 2"/>
    <property type="match status" value="1"/>
</dbReference>
<dbReference type="AlphaFoldDB" id="A0A1L7RDR8"/>
<evidence type="ECO:0000313" key="4">
    <source>
        <dbReference type="EMBL" id="CED92121.1"/>
    </source>
</evidence>
<dbReference type="InterPro" id="IPR009057">
    <property type="entry name" value="Homeodomain-like_sf"/>
</dbReference>
<feature type="domain" description="HTH tetR-type" evidence="3">
    <location>
        <begin position="9"/>
        <end position="69"/>
    </location>
</feature>
<dbReference type="GO" id="GO:0003677">
    <property type="term" value="F:DNA binding"/>
    <property type="evidence" value="ECO:0007669"/>
    <property type="project" value="UniProtKB-UniRule"/>
</dbReference>
<evidence type="ECO:0000259" key="3">
    <source>
        <dbReference type="PROSITE" id="PS50977"/>
    </source>
</evidence>
<dbReference type="PROSITE" id="PS50977">
    <property type="entry name" value="HTH_TETR_2"/>
    <property type="match status" value="1"/>
</dbReference>
<feature type="DNA-binding region" description="H-T-H motif" evidence="2">
    <location>
        <begin position="32"/>
        <end position="51"/>
    </location>
</feature>
<reference evidence="4" key="1">
    <citation type="submission" date="2014-07" db="EMBL/GenBank/DDBJ databases">
        <authorList>
            <person name="Zhang J.E."/>
            <person name="Yang H."/>
            <person name="Guo J."/>
            <person name="Deng Z."/>
            <person name="Luo H."/>
            <person name="Luo M."/>
            <person name="Zhao B."/>
        </authorList>
    </citation>
    <scope>NUCLEOTIDE SEQUENCE</scope>
    <source>
        <strain evidence="4">AM4</strain>
    </source>
</reference>
<protein>
    <submittedName>
        <fullName evidence="4">Bacterial regulatory proteins, tetR family</fullName>
    </submittedName>
</protein>
<dbReference type="EMBL" id="LK995531">
    <property type="protein sequence ID" value="CED92121.1"/>
    <property type="molecule type" value="Genomic_DNA"/>
</dbReference>
<organism evidence="4">
    <name type="scientific">Actinomyces succiniciruminis</name>
    <dbReference type="NCBI Taxonomy" id="1522002"/>
    <lineage>
        <taxon>Bacteria</taxon>
        <taxon>Bacillati</taxon>
        <taxon>Actinomycetota</taxon>
        <taxon>Actinomycetes</taxon>
        <taxon>Actinomycetales</taxon>
        <taxon>Actinomycetaceae</taxon>
        <taxon>Actinomyces</taxon>
    </lineage>
</organism>
<dbReference type="SUPFAM" id="SSF46689">
    <property type="entry name" value="Homeodomain-like"/>
    <property type="match status" value="1"/>
</dbReference>
<evidence type="ECO:0000256" key="2">
    <source>
        <dbReference type="PROSITE-ProRule" id="PRU00335"/>
    </source>
</evidence>
<dbReference type="Pfam" id="PF00440">
    <property type="entry name" value="TetR_N"/>
    <property type="match status" value="1"/>
</dbReference>
<accession>A0A1L7RDR8</accession>
<dbReference type="InterPro" id="IPR001647">
    <property type="entry name" value="HTH_TetR"/>
</dbReference>
<dbReference type="RefSeq" id="WP_210581388.1">
    <property type="nucleotide sequence ID" value="NZ_LK995531.1"/>
</dbReference>
<keyword evidence="1 2" id="KW-0238">DNA-binding</keyword>
<evidence type="ECO:0000256" key="1">
    <source>
        <dbReference type="ARBA" id="ARBA00023125"/>
    </source>
</evidence>
<sequence>MARLEDSAAPLKDAMGNALLELMHEKPLKKISASEIASRAGLGRVTYFRHFSSKEEVLAYKYRTAWRDFAARHWYDEADDRANAIARFHFCLQVRTLNDAVYGAELGSILLGIIVESLEGRAPDPATTSGSGAGATGAGDRAGFLHRFKAYALFGLIDAWIRHGYRQAPEEMAAIYVSFLSPEVESLGSRGSERRTGGRAARMRRLQRIREAAELRNPRRYVVDDDS</sequence>
<name>A0A1L7RDR8_9ACTO</name>
<gene>
    <name evidence="4" type="ORF">AAM4_2289</name>
</gene>